<evidence type="ECO:0000256" key="1">
    <source>
        <dbReference type="SAM" id="MobiDB-lite"/>
    </source>
</evidence>
<evidence type="ECO:0000313" key="3">
    <source>
        <dbReference type="Proteomes" id="UP000281431"/>
    </source>
</evidence>
<evidence type="ECO:0000313" key="2">
    <source>
        <dbReference type="EMBL" id="RQG99179.1"/>
    </source>
</evidence>
<feature type="compositionally biased region" description="Basic and acidic residues" evidence="1">
    <location>
        <begin position="1"/>
        <end position="31"/>
    </location>
</feature>
<keyword evidence="3" id="KW-1185">Reference proteome</keyword>
<dbReference type="EMBL" id="REFZ01000010">
    <property type="protein sequence ID" value="RQG99179.1"/>
    <property type="molecule type" value="Genomic_DNA"/>
</dbReference>
<dbReference type="Proteomes" id="UP000281431">
    <property type="component" value="Unassembled WGS sequence"/>
</dbReference>
<protein>
    <submittedName>
        <fullName evidence="2">Uncharacterized protein</fullName>
    </submittedName>
</protein>
<feature type="region of interest" description="Disordered" evidence="1">
    <location>
        <begin position="1"/>
        <end position="37"/>
    </location>
</feature>
<organism evidence="2 3">
    <name type="scientific">Natrarchaeobius chitinivorans</name>
    <dbReference type="NCBI Taxonomy" id="1679083"/>
    <lineage>
        <taxon>Archaea</taxon>
        <taxon>Methanobacteriati</taxon>
        <taxon>Methanobacteriota</taxon>
        <taxon>Stenosarchaea group</taxon>
        <taxon>Halobacteria</taxon>
        <taxon>Halobacteriales</taxon>
        <taxon>Natrialbaceae</taxon>
        <taxon>Natrarchaeobius</taxon>
    </lineage>
</organism>
<comment type="caution">
    <text evidence="2">The sequence shown here is derived from an EMBL/GenBank/DDBJ whole genome shotgun (WGS) entry which is preliminary data.</text>
</comment>
<sequence>MDPANHRLLERRRSRDGRTGTIRRSDRDRGLKSGHRCGIDGSSAFDRRLVADARQIITTVLS</sequence>
<dbReference type="AlphaFoldDB" id="A0A3N6PG47"/>
<name>A0A3N6PG47_NATCH</name>
<reference evidence="2 3" key="1">
    <citation type="submission" date="2018-10" db="EMBL/GenBank/DDBJ databases">
        <title>Natrarchaeobius chitinivorans gen. nov., sp. nov., and Natrarchaeobius haloalkaliphilus sp. nov., alkaliphilic, chitin-utilizing haloarchaea from hypersaline alkaline lakes.</title>
        <authorList>
            <person name="Sorokin D.Y."/>
            <person name="Elcheninov A.G."/>
            <person name="Kostrikina N.A."/>
            <person name="Bale N.J."/>
            <person name="Sinninghe Damste J.S."/>
            <person name="Khijniak T.V."/>
            <person name="Kublanov I.V."/>
            <person name="Toshchakov S.V."/>
        </authorList>
    </citation>
    <scope>NUCLEOTIDE SEQUENCE [LARGE SCALE GENOMIC DNA]</scope>
    <source>
        <strain evidence="2 3">AArcht7</strain>
    </source>
</reference>
<proteinExistence type="predicted"/>
<gene>
    <name evidence="2" type="ORF">EA472_15015</name>
</gene>
<accession>A0A3N6PG47</accession>